<dbReference type="PANTHER" id="PTHR43808:SF25">
    <property type="entry name" value="PEPTIDASE M20 DIMERISATION DOMAIN-CONTAINING PROTEIN"/>
    <property type="match status" value="1"/>
</dbReference>
<feature type="domain" description="Peptidase M20 dimerisation" evidence="5">
    <location>
        <begin position="169"/>
        <end position="257"/>
    </location>
</feature>
<evidence type="ECO:0000256" key="1">
    <source>
        <dbReference type="ARBA" id="ARBA00001947"/>
    </source>
</evidence>
<dbReference type="Pfam" id="PF01546">
    <property type="entry name" value="Peptidase_M20"/>
    <property type="match status" value="1"/>
</dbReference>
<protein>
    <submittedName>
        <fullName evidence="6">M20/M25/M40 family metallo-hydrolase</fullName>
    </submittedName>
</protein>
<evidence type="ECO:0000256" key="4">
    <source>
        <dbReference type="ARBA" id="ARBA00022833"/>
    </source>
</evidence>
<gene>
    <name evidence="6" type="ORF">OJ962_29545</name>
</gene>
<keyword evidence="4" id="KW-0862">Zinc</keyword>
<dbReference type="Proteomes" id="UP001147700">
    <property type="component" value="Unassembled WGS sequence"/>
</dbReference>
<comment type="cofactor">
    <cofactor evidence="1">
        <name>Zn(2+)</name>
        <dbReference type="ChEBI" id="CHEBI:29105"/>
    </cofactor>
</comment>
<evidence type="ECO:0000256" key="2">
    <source>
        <dbReference type="ARBA" id="ARBA00022723"/>
    </source>
</evidence>
<dbReference type="PANTHER" id="PTHR43808">
    <property type="entry name" value="ACETYLORNITHINE DEACETYLASE"/>
    <property type="match status" value="1"/>
</dbReference>
<evidence type="ECO:0000259" key="5">
    <source>
        <dbReference type="Pfam" id="PF07687"/>
    </source>
</evidence>
<dbReference type="InterPro" id="IPR050072">
    <property type="entry name" value="Peptidase_M20A"/>
</dbReference>
<dbReference type="Gene3D" id="3.30.70.360">
    <property type="match status" value="1"/>
</dbReference>
<dbReference type="PROSITE" id="PS00758">
    <property type="entry name" value="ARGE_DAPE_CPG2_1"/>
    <property type="match status" value="1"/>
</dbReference>
<evidence type="ECO:0000313" key="6">
    <source>
        <dbReference type="EMBL" id="MDA0141672.1"/>
    </source>
</evidence>
<proteinExistence type="predicted"/>
<comment type="caution">
    <text evidence="6">The sequence shown here is derived from an EMBL/GenBank/DDBJ whole genome shotgun (WGS) entry which is preliminary data.</text>
</comment>
<evidence type="ECO:0000313" key="7">
    <source>
        <dbReference type="Proteomes" id="UP001147700"/>
    </source>
</evidence>
<keyword evidence="2" id="KW-0479">Metal-binding</keyword>
<keyword evidence="3" id="KW-0378">Hydrolase</keyword>
<dbReference type="SUPFAM" id="SSF55031">
    <property type="entry name" value="Bacterial exopeptidase dimerisation domain"/>
    <property type="match status" value="1"/>
</dbReference>
<dbReference type="InterPro" id="IPR036264">
    <property type="entry name" value="Bact_exopeptidase_dim_dom"/>
</dbReference>
<keyword evidence="7" id="KW-1185">Reference proteome</keyword>
<dbReference type="SUPFAM" id="SSF53187">
    <property type="entry name" value="Zn-dependent exopeptidases"/>
    <property type="match status" value="1"/>
</dbReference>
<sequence length="351" mass="37120">MASASPELELTRELVALNTVNPGLVPGAPGERAAVELLAARLEPQHFAIEIVGPEDRPSLVATRRVGDGPLLALNGHLDTVGAGGMQDPFTPRIEDGRLYGRGTCDMKAGVAACVVAAEAVPAANVLLALVADEENDSLGTLAVLEHLGADLPGACIVAEPTWLELAATHRGFSVVEVEIRGRAAHSSRPDDGVNAVEHLGRLLHALEPPLMATVVHGGTAPFLIPDRAVATVEHRTQPGEPLHAGLDAVRALIDRLDLDATATELIAREAWQLADGPLVDLFDRALDHPARFDAPYWMESALWEAAGVPTVVCGPAGGGLHTDVEWVDLEQLAVYTRALTEILRGWRDQG</sequence>
<dbReference type="Gene3D" id="3.40.630.10">
    <property type="entry name" value="Zn peptidases"/>
    <property type="match status" value="1"/>
</dbReference>
<reference evidence="6" key="1">
    <citation type="submission" date="2022-10" db="EMBL/GenBank/DDBJ databases">
        <title>The WGS of Solirubrobacter sp. CPCC 204708.</title>
        <authorList>
            <person name="Jiang Z."/>
        </authorList>
    </citation>
    <scope>NUCLEOTIDE SEQUENCE</scope>
    <source>
        <strain evidence="6">CPCC 204708</strain>
    </source>
</reference>
<organism evidence="6 7">
    <name type="scientific">Solirubrobacter deserti</name>
    <dbReference type="NCBI Taxonomy" id="2282478"/>
    <lineage>
        <taxon>Bacteria</taxon>
        <taxon>Bacillati</taxon>
        <taxon>Actinomycetota</taxon>
        <taxon>Thermoleophilia</taxon>
        <taxon>Solirubrobacterales</taxon>
        <taxon>Solirubrobacteraceae</taxon>
        <taxon>Solirubrobacter</taxon>
    </lineage>
</organism>
<accession>A0ABT4RSV3</accession>
<evidence type="ECO:0000256" key="3">
    <source>
        <dbReference type="ARBA" id="ARBA00022801"/>
    </source>
</evidence>
<dbReference type="InterPro" id="IPR002933">
    <property type="entry name" value="Peptidase_M20"/>
</dbReference>
<name>A0ABT4RSV3_9ACTN</name>
<dbReference type="InterPro" id="IPR011650">
    <property type="entry name" value="Peptidase_M20_dimer"/>
</dbReference>
<dbReference type="RefSeq" id="WP_202958579.1">
    <property type="nucleotide sequence ID" value="NZ_JAPCID010000062.1"/>
</dbReference>
<dbReference type="Pfam" id="PF07687">
    <property type="entry name" value="M20_dimer"/>
    <property type="match status" value="1"/>
</dbReference>
<dbReference type="InterPro" id="IPR001261">
    <property type="entry name" value="ArgE/DapE_CS"/>
</dbReference>
<dbReference type="EMBL" id="JAPCID010000062">
    <property type="protein sequence ID" value="MDA0141672.1"/>
    <property type="molecule type" value="Genomic_DNA"/>
</dbReference>